<proteinExistence type="predicted"/>
<reference evidence="1 2" key="1">
    <citation type="submission" date="2018-05" db="EMBL/GenBank/DDBJ databases">
        <title>Genomic Encyclopedia of Archaeal and Bacterial Type Strains, Phase II (KMG-II): from individual species to whole genera.</title>
        <authorList>
            <person name="Goeker M."/>
        </authorList>
    </citation>
    <scope>NUCLEOTIDE SEQUENCE [LARGE SCALE GENOMIC DNA]</scope>
    <source>
        <strain evidence="1 2">DSM 22214</strain>
    </source>
</reference>
<name>A0A316ECJ1_9BACT</name>
<protein>
    <submittedName>
        <fullName evidence="1">Uncharacterized protein</fullName>
    </submittedName>
</protein>
<dbReference type="EMBL" id="QGGO01000004">
    <property type="protein sequence ID" value="PWK28244.1"/>
    <property type="molecule type" value="Genomic_DNA"/>
</dbReference>
<organism evidence="1 2">
    <name type="scientific">Arcicella aurantiaca</name>
    <dbReference type="NCBI Taxonomy" id="591202"/>
    <lineage>
        <taxon>Bacteria</taxon>
        <taxon>Pseudomonadati</taxon>
        <taxon>Bacteroidota</taxon>
        <taxon>Cytophagia</taxon>
        <taxon>Cytophagales</taxon>
        <taxon>Flectobacillaceae</taxon>
        <taxon>Arcicella</taxon>
    </lineage>
</organism>
<keyword evidence="2" id="KW-1185">Reference proteome</keyword>
<comment type="caution">
    <text evidence="1">The sequence shown here is derived from an EMBL/GenBank/DDBJ whole genome shotgun (WGS) entry which is preliminary data.</text>
</comment>
<gene>
    <name evidence="1" type="ORF">LV89_01025</name>
</gene>
<dbReference type="Proteomes" id="UP000245489">
    <property type="component" value="Unassembled WGS sequence"/>
</dbReference>
<accession>A0A316ECJ1</accession>
<sequence>MMAQEQLKQLINERTSELEKYALTPNAKDWYIEKENKLLASLTDVFNELNCLRYHNIWQEVESYWQHQRANNQDFNGIQLDVRYKPIGLLHYLPLNLYEHGI</sequence>
<dbReference type="AlphaFoldDB" id="A0A316ECJ1"/>
<evidence type="ECO:0000313" key="2">
    <source>
        <dbReference type="Proteomes" id="UP000245489"/>
    </source>
</evidence>
<evidence type="ECO:0000313" key="1">
    <source>
        <dbReference type="EMBL" id="PWK28244.1"/>
    </source>
</evidence>